<evidence type="ECO:0000256" key="8">
    <source>
        <dbReference type="SAM" id="Phobius"/>
    </source>
</evidence>
<dbReference type="EMBL" id="CP039693">
    <property type="protein sequence ID" value="QCJ00588.1"/>
    <property type="molecule type" value="Genomic_DNA"/>
</dbReference>
<keyword evidence="13" id="KW-1185">Reference proteome</keyword>
<organism evidence="10 12">
    <name type="scientific">Agrobacterium larrymoorei</name>
    <dbReference type="NCBI Taxonomy" id="160699"/>
    <lineage>
        <taxon>Bacteria</taxon>
        <taxon>Pseudomonadati</taxon>
        <taxon>Pseudomonadota</taxon>
        <taxon>Alphaproteobacteria</taxon>
        <taxon>Hyphomicrobiales</taxon>
        <taxon>Rhizobiaceae</taxon>
        <taxon>Rhizobium/Agrobacterium group</taxon>
        <taxon>Agrobacterium</taxon>
    </lineage>
</organism>
<feature type="transmembrane region" description="Helical" evidence="8">
    <location>
        <begin position="100"/>
        <end position="124"/>
    </location>
</feature>
<dbReference type="PANTHER" id="PTHR41523">
    <property type="entry name" value="TWO-COMPONENT SYSTEM SENSOR PROTEIN"/>
    <property type="match status" value="1"/>
</dbReference>
<gene>
    <name evidence="10" type="ORF">CFBP5473_21545</name>
    <name evidence="11" type="ORF">J5285_25680</name>
</gene>
<keyword evidence="8" id="KW-1133">Transmembrane helix</keyword>
<dbReference type="STRING" id="1367849.GCA_000518585_04632"/>
<dbReference type="SUPFAM" id="SSF55874">
    <property type="entry name" value="ATPase domain of HSP90 chaperone/DNA topoisomerase II/histidine kinase"/>
    <property type="match status" value="1"/>
</dbReference>
<reference evidence="10 12" key="1">
    <citation type="submission" date="2019-04" db="EMBL/GenBank/DDBJ databases">
        <title>Complete genome sequence of Agrobacterium larrymoorei CFBP5473.</title>
        <authorList>
            <person name="Haryono M."/>
            <person name="Chou L."/>
            <person name="Lin Y.-C."/>
            <person name="Lai E.-M."/>
            <person name="Kuo C.-H."/>
        </authorList>
    </citation>
    <scope>NUCLEOTIDE SEQUENCE [LARGE SCALE GENOMIC DNA]</scope>
    <source>
        <strain evidence="10 12">CFBP5473</strain>
        <plasmid evidence="10">pAlCFBP5473</plasmid>
        <plasmid evidence="12">palcfbp5473</plasmid>
    </source>
</reference>
<evidence type="ECO:0000313" key="13">
    <source>
        <dbReference type="Proteomes" id="UP000826513"/>
    </source>
</evidence>
<dbReference type="OrthoDB" id="341208at2"/>
<feature type="domain" description="Signal transduction histidine kinase HWE region" evidence="9">
    <location>
        <begin position="154"/>
        <end position="235"/>
    </location>
</feature>
<comment type="catalytic activity">
    <reaction evidence="1">
        <text>ATP + protein L-histidine = ADP + protein N-phospho-L-histidine.</text>
        <dbReference type="EC" id="2.7.13.3"/>
    </reaction>
</comment>
<geneLocation type="plasmid" evidence="10">
    <name>pAlCFBP5473</name>
</geneLocation>
<name>A0A4D7DYM5_9HYPH</name>
<evidence type="ECO:0000256" key="3">
    <source>
        <dbReference type="ARBA" id="ARBA00022553"/>
    </source>
</evidence>
<proteinExistence type="predicted"/>
<dbReference type="EMBL" id="CP072170">
    <property type="protein sequence ID" value="QYA10586.1"/>
    <property type="molecule type" value="Genomic_DNA"/>
</dbReference>
<keyword evidence="7" id="KW-0067">ATP-binding</keyword>
<evidence type="ECO:0000256" key="1">
    <source>
        <dbReference type="ARBA" id="ARBA00000085"/>
    </source>
</evidence>
<dbReference type="Proteomes" id="UP000826513">
    <property type="component" value="Plasmid unnamed1"/>
</dbReference>
<sequence>MNKSRPTLSMDRLLEWSTDHRFSLLSQLLIVSASVVLVGVFRALLITALLPWLFFIPVIVMSGLIFGRAAGLYASLSSTIVAAVTIGSFSNPLWLTGPQWAGSILFLVVTMGLAWLAAELLAAFRRYRKLVEQHAATNAELKQSEEQHILLNHELAHRLKNILSVVQSVVFQTLRQAQDLPSANKSLSARLVALGDATAILTANSWSHADIKVLIDKLLSHHGEIGQRIIVNGPPLVLNSQVALAFALALHELATNAVKYGALSNEKGRIDLSWFIDRSQLQPHLRFKWQEIDGPPVVKPASRGFGSTMIERSLGAYFKGDAKLDYRPSGLVFEIDCDLSAAGIIEG</sequence>
<dbReference type="EC" id="2.7.13.3" evidence="2"/>
<feature type="transmembrane region" description="Helical" evidence="8">
    <location>
        <begin position="21"/>
        <end position="43"/>
    </location>
</feature>
<geneLocation type="plasmid" evidence="12">
    <name>palcfbp5473</name>
</geneLocation>
<accession>A0A4D7DYM5</accession>
<evidence type="ECO:0000259" key="9">
    <source>
        <dbReference type="SMART" id="SM00911"/>
    </source>
</evidence>
<feature type="transmembrane region" description="Helical" evidence="8">
    <location>
        <begin position="49"/>
        <end position="66"/>
    </location>
</feature>
<keyword evidence="6 10" id="KW-0418">Kinase</keyword>
<feature type="transmembrane region" description="Helical" evidence="8">
    <location>
        <begin position="73"/>
        <end position="94"/>
    </location>
</feature>
<dbReference type="Gene3D" id="3.30.565.10">
    <property type="entry name" value="Histidine kinase-like ATPase, C-terminal domain"/>
    <property type="match status" value="1"/>
</dbReference>
<dbReference type="Proteomes" id="UP000298545">
    <property type="component" value="Plasmid pAlCFBP5473"/>
</dbReference>
<keyword evidence="8" id="KW-0812">Transmembrane</keyword>
<dbReference type="GO" id="GO:0005524">
    <property type="term" value="F:ATP binding"/>
    <property type="evidence" value="ECO:0007669"/>
    <property type="project" value="UniProtKB-KW"/>
</dbReference>
<reference evidence="11 13" key="2">
    <citation type="submission" date="2021-03" db="EMBL/GenBank/DDBJ databases">
        <title>Rapid diversification of plasmids in a genus of pathogenic and nitrogen fixing bacteria.</title>
        <authorList>
            <person name="Weisberg A.J."/>
            <person name="Miller M."/>
            <person name="Ream W."/>
            <person name="Grunwald N.J."/>
            <person name="Chang J.H."/>
        </authorList>
    </citation>
    <scope>NUCLEOTIDE SEQUENCE [LARGE SCALE GENOMIC DNA]</scope>
    <source>
        <strain evidence="11 13">AF3.44</strain>
        <plasmid evidence="11 13">unnamed1</plasmid>
    </source>
</reference>
<keyword evidence="10" id="KW-0614">Plasmid</keyword>
<dbReference type="RefSeq" id="WP_084631841.1">
    <property type="nucleotide sequence ID" value="NZ_CP039693.1"/>
</dbReference>
<evidence type="ECO:0000313" key="10">
    <source>
        <dbReference type="EMBL" id="QCJ00588.1"/>
    </source>
</evidence>
<dbReference type="AlphaFoldDB" id="A0A4D7DYM5"/>
<keyword evidence="3" id="KW-0597">Phosphoprotein</keyword>
<evidence type="ECO:0000313" key="11">
    <source>
        <dbReference type="EMBL" id="QYA10586.1"/>
    </source>
</evidence>
<dbReference type="InterPro" id="IPR036890">
    <property type="entry name" value="HATPase_C_sf"/>
</dbReference>
<dbReference type="Pfam" id="PF07536">
    <property type="entry name" value="HWE_HK"/>
    <property type="match status" value="1"/>
</dbReference>
<keyword evidence="4" id="KW-0808">Transferase</keyword>
<dbReference type="KEGG" id="alf:CFBP5473_21545"/>
<evidence type="ECO:0000256" key="6">
    <source>
        <dbReference type="ARBA" id="ARBA00022777"/>
    </source>
</evidence>
<evidence type="ECO:0000313" key="12">
    <source>
        <dbReference type="Proteomes" id="UP000298545"/>
    </source>
</evidence>
<evidence type="ECO:0000256" key="7">
    <source>
        <dbReference type="ARBA" id="ARBA00022840"/>
    </source>
</evidence>
<dbReference type="GO" id="GO:0004673">
    <property type="term" value="F:protein histidine kinase activity"/>
    <property type="evidence" value="ECO:0007669"/>
    <property type="project" value="UniProtKB-EC"/>
</dbReference>
<evidence type="ECO:0000256" key="5">
    <source>
        <dbReference type="ARBA" id="ARBA00022741"/>
    </source>
</evidence>
<geneLocation type="plasmid" evidence="11 13">
    <name>unnamed1</name>
</geneLocation>
<evidence type="ECO:0000256" key="2">
    <source>
        <dbReference type="ARBA" id="ARBA00012438"/>
    </source>
</evidence>
<evidence type="ECO:0000256" key="4">
    <source>
        <dbReference type="ARBA" id="ARBA00022679"/>
    </source>
</evidence>
<dbReference type="SMART" id="SM00911">
    <property type="entry name" value="HWE_HK"/>
    <property type="match status" value="1"/>
</dbReference>
<keyword evidence="5" id="KW-0547">Nucleotide-binding</keyword>
<protein>
    <recommendedName>
        <fullName evidence="2">histidine kinase</fullName>
        <ecNumber evidence="2">2.7.13.3</ecNumber>
    </recommendedName>
</protein>
<dbReference type="InterPro" id="IPR011102">
    <property type="entry name" value="Sig_transdc_His_kinase_HWE"/>
</dbReference>
<keyword evidence="8" id="KW-0472">Membrane</keyword>
<dbReference type="PANTHER" id="PTHR41523:SF7">
    <property type="entry name" value="HISTIDINE KINASE"/>
    <property type="match status" value="1"/>
</dbReference>